<proteinExistence type="predicted"/>
<comment type="caution">
    <text evidence="1">The sequence shown here is derived from an EMBL/GenBank/DDBJ whole genome shotgun (WGS) entry which is preliminary data.</text>
</comment>
<name>A0A6B3ND25_9CYAN</name>
<dbReference type="AlphaFoldDB" id="A0A6B3ND25"/>
<sequence length="117" mass="13236">MARQRIHVDLTGTRIKRLVERLARFERRSISATIRLLLEEALTARALSGVGSLVAVDQLLCWKSEDLALEADIALERIEAIQDGATPTEEELQKLAPVINLKTDELRKQFSRIESEQ</sequence>
<gene>
    <name evidence="1" type="ORF">F6J89_18175</name>
</gene>
<protein>
    <submittedName>
        <fullName evidence="1">Uncharacterized protein</fullName>
    </submittedName>
</protein>
<dbReference type="EMBL" id="JAAHFQ010000376">
    <property type="protein sequence ID" value="NER29493.1"/>
    <property type="molecule type" value="Genomic_DNA"/>
</dbReference>
<accession>A0A6B3ND25</accession>
<organism evidence="1">
    <name type="scientific">Symploca sp. SIO1C4</name>
    <dbReference type="NCBI Taxonomy" id="2607765"/>
    <lineage>
        <taxon>Bacteria</taxon>
        <taxon>Bacillati</taxon>
        <taxon>Cyanobacteriota</taxon>
        <taxon>Cyanophyceae</taxon>
        <taxon>Coleofasciculales</taxon>
        <taxon>Coleofasciculaceae</taxon>
        <taxon>Symploca</taxon>
    </lineage>
</organism>
<reference evidence="1" key="1">
    <citation type="submission" date="2019-11" db="EMBL/GenBank/DDBJ databases">
        <title>Genomic insights into an expanded diversity of filamentous marine cyanobacteria reveals the extraordinary biosynthetic potential of Moorea and Okeania.</title>
        <authorList>
            <person name="Ferreira Leao T."/>
            <person name="Wang M."/>
            <person name="Moss N."/>
            <person name="Da Silva R."/>
            <person name="Sanders J."/>
            <person name="Nurk S."/>
            <person name="Gurevich A."/>
            <person name="Humphrey G."/>
            <person name="Reher R."/>
            <person name="Zhu Q."/>
            <person name="Belda-Ferre P."/>
            <person name="Glukhov E."/>
            <person name="Rex R."/>
            <person name="Dorrestein P.C."/>
            <person name="Knight R."/>
            <person name="Pevzner P."/>
            <person name="Gerwick W.H."/>
            <person name="Gerwick L."/>
        </authorList>
    </citation>
    <scope>NUCLEOTIDE SEQUENCE</scope>
    <source>
        <strain evidence="1">SIO1C4</strain>
    </source>
</reference>
<evidence type="ECO:0000313" key="1">
    <source>
        <dbReference type="EMBL" id="NER29493.1"/>
    </source>
</evidence>